<dbReference type="PANTHER" id="PTHR14269:SF61">
    <property type="entry name" value="CDP-DIACYLGLYCEROL--SERINE O-PHOSPHATIDYLTRANSFERASE"/>
    <property type="match status" value="1"/>
</dbReference>
<comment type="catalytic activity">
    <reaction evidence="1">
        <text>a CDP-1,2-diacyl-sn-glycerol + L-serine = a 1,2-diacyl-sn-glycero-3-phospho-L-serine + CMP + H(+)</text>
        <dbReference type="Rhea" id="RHEA:16913"/>
        <dbReference type="ChEBI" id="CHEBI:15378"/>
        <dbReference type="ChEBI" id="CHEBI:33384"/>
        <dbReference type="ChEBI" id="CHEBI:57262"/>
        <dbReference type="ChEBI" id="CHEBI:58332"/>
        <dbReference type="ChEBI" id="CHEBI:60377"/>
        <dbReference type="EC" id="2.7.8.8"/>
    </reaction>
</comment>
<dbReference type="PANTHER" id="PTHR14269">
    <property type="entry name" value="CDP-DIACYLGLYCEROL--GLYCEROL-3-PHOSPHATE 3-PHOSPHATIDYLTRANSFERASE-RELATED"/>
    <property type="match status" value="1"/>
</dbReference>
<keyword evidence="12" id="KW-0594">Phospholipid biosynthesis</keyword>
<dbReference type="OrthoDB" id="9777147at2"/>
<evidence type="ECO:0000256" key="3">
    <source>
        <dbReference type="ARBA" id="ARBA00010441"/>
    </source>
</evidence>
<dbReference type="InterPro" id="IPR050324">
    <property type="entry name" value="CDP-alcohol_PTase-I"/>
</dbReference>
<dbReference type="AlphaFoldDB" id="A0A2T4U063"/>
<dbReference type="InterPro" id="IPR004533">
    <property type="entry name" value="CDP-diaglyc--ser_O-PTrfase"/>
</dbReference>
<evidence type="ECO:0000256" key="14">
    <source>
        <dbReference type="ARBA" id="ARBA00032361"/>
    </source>
</evidence>
<evidence type="ECO:0000256" key="1">
    <source>
        <dbReference type="ARBA" id="ARBA00000287"/>
    </source>
</evidence>
<feature type="transmembrane region" description="Helical" evidence="16">
    <location>
        <begin position="99"/>
        <end position="121"/>
    </location>
</feature>
<dbReference type="GO" id="GO:0008654">
    <property type="term" value="P:phospholipid biosynthetic process"/>
    <property type="evidence" value="ECO:0007669"/>
    <property type="project" value="UniProtKB-KW"/>
</dbReference>
<feature type="transmembrane region" description="Helical" evidence="16">
    <location>
        <begin position="206"/>
        <end position="222"/>
    </location>
</feature>
<evidence type="ECO:0000256" key="5">
    <source>
        <dbReference type="ARBA" id="ARBA00017171"/>
    </source>
</evidence>
<keyword evidence="9 16" id="KW-1133">Transmembrane helix</keyword>
<evidence type="ECO:0000256" key="8">
    <source>
        <dbReference type="ARBA" id="ARBA00022692"/>
    </source>
</evidence>
<sequence length="266" mass="29013">MSKGRRRRGVYLLPSLLTISNLLCGVYAIVAVHNDEYTRAAIAILIALIMDGLDGAVARLTNTQSDFGVQLDSLADLVAFGVAPAILTYAWAIKPYSKMGLLFGSIIPTALFVSSGAFRLARFNVQTRILDNRYFVGLPIPAAAAVIASFVLFMRESPSLILFQRELLSDRVTSALMVVIVYALSFLMVSPLRYRSLKGIEIKKRQPFALLIGLTLVVSVIASEPGLVAFFCFFLYAMSGVIRMIPSIRRHVSEPVEHVIGGEGGP</sequence>
<proteinExistence type="inferred from homology"/>
<feature type="transmembrane region" description="Helical" evidence="16">
    <location>
        <begin position="12"/>
        <end position="34"/>
    </location>
</feature>
<dbReference type="Gene3D" id="1.20.120.1760">
    <property type="match status" value="1"/>
</dbReference>
<evidence type="ECO:0000256" key="6">
    <source>
        <dbReference type="ARBA" id="ARBA00022516"/>
    </source>
</evidence>
<evidence type="ECO:0000256" key="15">
    <source>
        <dbReference type="RuleBase" id="RU003750"/>
    </source>
</evidence>
<keyword evidence="6" id="KW-0444">Lipid biosynthesis</keyword>
<dbReference type="Pfam" id="PF01066">
    <property type="entry name" value="CDP-OH_P_transf"/>
    <property type="match status" value="1"/>
</dbReference>
<keyword evidence="7 15" id="KW-0808">Transferase</keyword>
<dbReference type="GO" id="GO:0003882">
    <property type="term" value="F:CDP-diacylglycerol-serine O-phosphatidyltransferase activity"/>
    <property type="evidence" value="ECO:0007669"/>
    <property type="project" value="UniProtKB-EC"/>
</dbReference>
<keyword evidence="8 16" id="KW-0812">Transmembrane</keyword>
<dbReference type="NCBIfam" id="TIGR00473">
    <property type="entry name" value="pssA"/>
    <property type="match status" value="1"/>
</dbReference>
<dbReference type="GO" id="GO:0016020">
    <property type="term" value="C:membrane"/>
    <property type="evidence" value="ECO:0007669"/>
    <property type="project" value="InterPro"/>
</dbReference>
<dbReference type="EMBL" id="NVQC01000013">
    <property type="protein sequence ID" value="PTL36731.1"/>
    <property type="molecule type" value="Genomic_DNA"/>
</dbReference>
<feature type="transmembrane region" description="Helical" evidence="16">
    <location>
        <begin position="174"/>
        <end position="194"/>
    </location>
</feature>
<keyword evidence="18" id="KW-1185">Reference proteome</keyword>
<keyword evidence="13" id="KW-1208">Phospholipid metabolism</keyword>
<keyword evidence="11 16" id="KW-0472">Membrane</keyword>
<evidence type="ECO:0000256" key="16">
    <source>
        <dbReference type="SAM" id="Phobius"/>
    </source>
</evidence>
<reference evidence="18" key="2">
    <citation type="journal article" date="2018" name="Environ. Microbiol.">
        <title>Bloom of a denitrifying methanotroph, 'Candidatus Methylomirabilis limnetica', in a deep stratified lake.</title>
        <authorList>
            <person name="Graf J.S."/>
            <person name="Mayr M.J."/>
            <person name="Marchant H.K."/>
            <person name="Tienken D."/>
            <person name="Hach P.F."/>
            <person name="Brand A."/>
            <person name="Schubert C.J."/>
            <person name="Kuypers M.M."/>
            <person name="Milucka J."/>
        </authorList>
    </citation>
    <scope>NUCLEOTIDE SEQUENCE [LARGE SCALE GENOMIC DNA]</scope>
    <source>
        <strain evidence="18">Zug</strain>
    </source>
</reference>
<evidence type="ECO:0000256" key="7">
    <source>
        <dbReference type="ARBA" id="ARBA00022679"/>
    </source>
</evidence>
<dbReference type="EC" id="2.7.8.8" evidence="4"/>
<feature type="transmembrane region" description="Helical" evidence="16">
    <location>
        <begin position="40"/>
        <end position="61"/>
    </location>
</feature>
<keyword evidence="10" id="KW-0443">Lipid metabolism</keyword>
<organism evidence="17 18">
    <name type="scientific">Candidatus Methylomirabilis limnetica</name>
    <dbReference type="NCBI Taxonomy" id="2033718"/>
    <lineage>
        <taxon>Bacteria</taxon>
        <taxon>Candidatus Methylomirabilota</taxon>
        <taxon>Candidatus Methylomirabilia</taxon>
        <taxon>Candidatus Methylomirabilales</taxon>
        <taxon>Candidatus Methylomirabilaceae</taxon>
        <taxon>Candidatus Methylomirabilis</taxon>
    </lineage>
</organism>
<evidence type="ECO:0000256" key="13">
    <source>
        <dbReference type="ARBA" id="ARBA00023264"/>
    </source>
</evidence>
<dbReference type="RefSeq" id="WP_107561485.1">
    <property type="nucleotide sequence ID" value="NZ_NVQC01000013.1"/>
</dbReference>
<evidence type="ECO:0000313" key="17">
    <source>
        <dbReference type="EMBL" id="PTL36731.1"/>
    </source>
</evidence>
<evidence type="ECO:0000256" key="2">
    <source>
        <dbReference type="ARBA" id="ARBA00004127"/>
    </source>
</evidence>
<accession>A0A2T4U063</accession>
<comment type="similarity">
    <text evidence="3 15">Belongs to the CDP-alcohol phosphatidyltransferase class-I family.</text>
</comment>
<dbReference type="InterPro" id="IPR000462">
    <property type="entry name" value="CDP-OH_P_trans"/>
</dbReference>
<feature type="transmembrane region" description="Helical" evidence="16">
    <location>
        <begin position="133"/>
        <end position="154"/>
    </location>
</feature>
<comment type="caution">
    <text evidence="17">The sequence shown here is derived from an EMBL/GenBank/DDBJ whole genome shotgun (WGS) entry which is preliminary data.</text>
</comment>
<dbReference type="GO" id="GO:0012505">
    <property type="term" value="C:endomembrane system"/>
    <property type="evidence" value="ECO:0007669"/>
    <property type="project" value="UniProtKB-SubCell"/>
</dbReference>
<evidence type="ECO:0000313" key="18">
    <source>
        <dbReference type="Proteomes" id="UP000241436"/>
    </source>
</evidence>
<dbReference type="InterPro" id="IPR048254">
    <property type="entry name" value="CDP_ALCOHOL_P_TRANSF_CS"/>
</dbReference>
<evidence type="ECO:0000256" key="10">
    <source>
        <dbReference type="ARBA" id="ARBA00023098"/>
    </source>
</evidence>
<gene>
    <name evidence="17" type="primary">pssA</name>
    <name evidence="17" type="ORF">CLG94_03405</name>
</gene>
<feature type="transmembrane region" description="Helical" evidence="16">
    <location>
        <begin position="73"/>
        <end position="93"/>
    </location>
</feature>
<evidence type="ECO:0000256" key="11">
    <source>
        <dbReference type="ARBA" id="ARBA00023136"/>
    </source>
</evidence>
<dbReference type="Proteomes" id="UP000241436">
    <property type="component" value="Unassembled WGS sequence"/>
</dbReference>
<evidence type="ECO:0000256" key="12">
    <source>
        <dbReference type="ARBA" id="ARBA00023209"/>
    </source>
</evidence>
<name>A0A2T4U063_9BACT</name>
<evidence type="ECO:0000256" key="4">
    <source>
        <dbReference type="ARBA" id="ARBA00013174"/>
    </source>
</evidence>
<protein>
    <recommendedName>
        <fullName evidence="5">CDP-diacylglycerol--serine O-phosphatidyltransferase</fullName>
        <ecNumber evidence="4">2.7.8.8</ecNumber>
    </recommendedName>
    <alternativeName>
        <fullName evidence="14">Phosphatidylserine synthase</fullName>
    </alternativeName>
</protein>
<dbReference type="InterPro" id="IPR043130">
    <property type="entry name" value="CDP-OH_PTrfase_TM_dom"/>
</dbReference>
<comment type="subcellular location">
    <subcellularLocation>
        <location evidence="2">Endomembrane system</location>
        <topology evidence="2">Multi-pass membrane protein</topology>
    </subcellularLocation>
</comment>
<reference evidence="17 18" key="1">
    <citation type="submission" date="2017-09" db="EMBL/GenBank/DDBJ databases">
        <title>Bloom of a denitrifying methanotroph, Candidatus Methylomirabilis limnetica, in a deep stratified lake.</title>
        <authorList>
            <person name="Graf J.S."/>
            <person name="Marchant H.K."/>
            <person name="Tienken D."/>
            <person name="Hach P.F."/>
            <person name="Brand A."/>
            <person name="Schubert C.J."/>
            <person name="Kuypers M.M."/>
            <person name="Milucka J."/>
        </authorList>
    </citation>
    <scope>NUCLEOTIDE SEQUENCE [LARGE SCALE GENOMIC DNA]</scope>
    <source>
        <strain evidence="17 18">Zug</strain>
    </source>
</reference>
<dbReference type="PROSITE" id="PS00379">
    <property type="entry name" value="CDP_ALCOHOL_P_TRANSF"/>
    <property type="match status" value="1"/>
</dbReference>
<evidence type="ECO:0000256" key="9">
    <source>
        <dbReference type="ARBA" id="ARBA00022989"/>
    </source>
</evidence>